<evidence type="ECO:0000256" key="7">
    <source>
        <dbReference type="RuleBase" id="RU363032"/>
    </source>
</evidence>
<feature type="transmembrane region" description="Helical" evidence="7">
    <location>
        <begin position="131"/>
        <end position="152"/>
    </location>
</feature>
<dbReference type="SUPFAM" id="SSF161098">
    <property type="entry name" value="MetI-like"/>
    <property type="match status" value="1"/>
</dbReference>
<evidence type="ECO:0000256" key="2">
    <source>
        <dbReference type="ARBA" id="ARBA00022448"/>
    </source>
</evidence>
<comment type="subcellular location">
    <subcellularLocation>
        <location evidence="1 7">Cell membrane</location>
        <topology evidence="1 7">Multi-pass membrane protein</topology>
    </subcellularLocation>
</comment>
<name>A0A6B1FWE0_9CHLR</name>
<evidence type="ECO:0000313" key="9">
    <source>
        <dbReference type="EMBL" id="MYH60258.1"/>
    </source>
</evidence>
<protein>
    <submittedName>
        <fullName evidence="9">Carbohydrate ABC transporter permease</fullName>
    </submittedName>
</protein>
<organism evidence="9">
    <name type="scientific">Caldilineaceae bacterium SB0675_bin_29</name>
    <dbReference type="NCBI Taxonomy" id="2605266"/>
    <lineage>
        <taxon>Bacteria</taxon>
        <taxon>Bacillati</taxon>
        <taxon>Chloroflexota</taxon>
        <taxon>Caldilineae</taxon>
        <taxon>Caldilineales</taxon>
        <taxon>Caldilineaceae</taxon>
    </lineage>
</organism>
<dbReference type="Gene3D" id="1.10.3720.10">
    <property type="entry name" value="MetI-like"/>
    <property type="match status" value="1"/>
</dbReference>
<comment type="caution">
    <text evidence="9">The sequence shown here is derived from an EMBL/GenBank/DDBJ whole genome shotgun (WGS) entry which is preliminary data.</text>
</comment>
<keyword evidence="5 7" id="KW-1133">Transmembrane helix</keyword>
<proteinExistence type="inferred from homology"/>
<keyword evidence="3" id="KW-1003">Cell membrane</keyword>
<evidence type="ECO:0000256" key="3">
    <source>
        <dbReference type="ARBA" id="ARBA00022475"/>
    </source>
</evidence>
<evidence type="ECO:0000256" key="1">
    <source>
        <dbReference type="ARBA" id="ARBA00004651"/>
    </source>
</evidence>
<keyword evidence="6 7" id="KW-0472">Membrane</keyword>
<keyword evidence="4 7" id="KW-0812">Transmembrane</keyword>
<dbReference type="PANTHER" id="PTHR43744:SF12">
    <property type="entry name" value="ABC TRANSPORTER PERMEASE PROTEIN MG189-RELATED"/>
    <property type="match status" value="1"/>
</dbReference>
<dbReference type="PROSITE" id="PS50928">
    <property type="entry name" value="ABC_TM1"/>
    <property type="match status" value="1"/>
</dbReference>
<dbReference type="Pfam" id="PF00528">
    <property type="entry name" value="BPD_transp_1"/>
    <property type="match status" value="1"/>
</dbReference>
<evidence type="ECO:0000256" key="4">
    <source>
        <dbReference type="ARBA" id="ARBA00022692"/>
    </source>
</evidence>
<feature type="transmembrane region" description="Helical" evidence="7">
    <location>
        <begin position="209"/>
        <end position="232"/>
    </location>
</feature>
<dbReference type="GO" id="GO:0055085">
    <property type="term" value="P:transmembrane transport"/>
    <property type="evidence" value="ECO:0007669"/>
    <property type="project" value="InterPro"/>
</dbReference>
<dbReference type="AlphaFoldDB" id="A0A6B1FWE0"/>
<gene>
    <name evidence="9" type="ORF">F4148_00290</name>
</gene>
<feature type="transmembrane region" description="Helical" evidence="7">
    <location>
        <begin position="67"/>
        <end position="86"/>
    </location>
</feature>
<dbReference type="EMBL" id="VYDA01000010">
    <property type="protein sequence ID" value="MYH60258.1"/>
    <property type="molecule type" value="Genomic_DNA"/>
</dbReference>
<feature type="transmembrane region" description="Helical" evidence="7">
    <location>
        <begin position="34"/>
        <end position="55"/>
    </location>
</feature>
<evidence type="ECO:0000256" key="5">
    <source>
        <dbReference type="ARBA" id="ARBA00022989"/>
    </source>
</evidence>
<dbReference type="GO" id="GO:0005886">
    <property type="term" value="C:plasma membrane"/>
    <property type="evidence" value="ECO:0007669"/>
    <property type="project" value="UniProtKB-SubCell"/>
</dbReference>
<feature type="transmembrane region" description="Helical" evidence="7">
    <location>
        <begin position="164"/>
        <end position="189"/>
    </location>
</feature>
<feature type="domain" description="ABC transmembrane type-1" evidence="8">
    <location>
        <begin position="96"/>
        <end position="295"/>
    </location>
</feature>
<comment type="similarity">
    <text evidence="7">Belongs to the binding-protein-dependent transport system permease family.</text>
</comment>
<dbReference type="CDD" id="cd06261">
    <property type="entry name" value="TM_PBP2"/>
    <property type="match status" value="1"/>
</dbReference>
<evidence type="ECO:0000256" key="6">
    <source>
        <dbReference type="ARBA" id="ARBA00023136"/>
    </source>
</evidence>
<reference evidence="9" key="1">
    <citation type="submission" date="2019-09" db="EMBL/GenBank/DDBJ databases">
        <title>Characterisation of the sponge microbiome using genome-centric metagenomics.</title>
        <authorList>
            <person name="Engelberts J.P."/>
            <person name="Robbins S.J."/>
            <person name="De Goeij J.M."/>
            <person name="Aranda M."/>
            <person name="Bell S.C."/>
            <person name="Webster N.S."/>
        </authorList>
    </citation>
    <scope>NUCLEOTIDE SEQUENCE</scope>
    <source>
        <strain evidence="9">SB0675_bin_29</strain>
    </source>
</reference>
<dbReference type="InterPro" id="IPR035906">
    <property type="entry name" value="MetI-like_sf"/>
</dbReference>
<feature type="transmembrane region" description="Helical" evidence="7">
    <location>
        <begin position="98"/>
        <end position="119"/>
    </location>
</feature>
<feature type="transmembrane region" description="Helical" evidence="7">
    <location>
        <begin position="278"/>
        <end position="298"/>
    </location>
</feature>
<dbReference type="PANTHER" id="PTHR43744">
    <property type="entry name" value="ABC TRANSPORTER PERMEASE PROTEIN MG189-RELATED-RELATED"/>
    <property type="match status" value="1"/>
</dbReference>
<evidence type="ECO:0000259" key="8">
    <source>
        <dbReference type="PROSITE" id="PS50928"/>
    </source>
</evidence>
<accession>A0A6B1FWE0</accession>
<sequence>MATEADASGIGQQAQSETDSQMFRLRVWLRQKDFFSHVLLAIVTFIVLLPLLWIISTSFKDRLEFSTNSAALIPSSFSLVNYMYMFEAIQQLPIYMRNSFILAGGVTLIQVFCSALAGYAFARMRFWGRDFIFVAIIVSMFVPRAGGLMALYELMTFLKRRNSILGLILLFAAGLPAAIFIMRQAFLAIPQEVEESAFIDGASWWQTFWRIALPLATSAMVIIGTLAFVGVWSDYILTYTMIDRDAQMTISVGIKKVLATSYESALSPRFRNQFAGEAADATMLLFSALPVIIIYALMQKWFMRGLTEGAIKF</sequence>
<dbReference type="InterPro" id="IPR000515">
    <property type="entry name" value="MetI-like"/>
</dbReference>
<keyword evidence="2 7" id="KW-0813">Transport</keyword>